<evidence type="ECO:0000313" key="3">
    <source>
        <dbReference type="Proteomes" id="UP001601992"/>
    </source>
</evidence>
<feature type="region of interest" description="Disordered" evidence="1">
    <location>
        <begin position="176"/>
        <end position="235"/>
    </location>
</feature>
<dbReference type="EMBL" id="JBIAQY010000052">
    <property type="protein sequence ID" value="MFF3575278.1"/>
    <property type="molecule type" value="Genomic_DNA"/>
</dbReference>
<comment type="caution">
    <text evidence="2">The sequence shown here is derived from an EMBL/GenBank/DDBJ whole genome shotgun (WGS) entry which is preliminary data.</text>
</comment>
<evidence type="ECO:0000256" key="1">
    <source>
        <dbReference type="SAM" id="MobiDB-lite"/>
    </source>
</evidence>
<evidence type="ECO:0000313" key="2">
    <source>
        <dbReference type="EMBL" id="MFF3575278.1"/>
    </source>
</evidence>
<protein>
    <submittedName>
        <fullName evidence="2">Uncharacterized protein</fullName>
    </submittedName>
</protein>
<feature type="compositionally biased region" description="Polar residues" evidence="1">
    <location>
        <begin position="203"/>
        <end position="222"/>
    </location>
</feature>
<reference evidence="2 3" key="1">
    <citation type="submission" date="2024-10" db="EMBL/GenBank/DDBJ databases">
        <title>The Natural Products Discovery Center: Release of the First 8490 Sequenced Strains for Exploring Actinobacteria Biosynthetic Diversity.</title>
        <authorList>
            <person name="Kalkreuter E."/>
            <person name="Kautsar S.A."/>
            <person name="Yang D."/>
            <person name="Bader C.D."/>
            <person name="Teijaro C.N."/>
            <person name="Fluegel L."/>
            <person name="Davis C.M."/>
            <person name="Simpson J.R."/>
            <person name="Lauterbach L."/>
            <person name="Steele A.D."/>
            <person name="Gui C."/>
            <person name="Meng S."/>
            <person name="Li G."/>
            <person name="Viehrig K."/>
            <person name="Ye F."/>
            <person name="Su P."/>
            <person name="Kiefer A.F."/>
            <person name="Nichols A."/>
            <person name="Cepeda A.J."/>
            <person name="Yan W."/>
            <person name="Fan B."/>
            <person name="Jiang Y."/>
            <person name="Adhikari A."/>
            <person name="Zheng C.-J."/>
            <person name="Schuster L."/>
            <person name="Cowan T.M."/>
            <person name="Smanski M.J."/>
            <person name="Chevrette M.G."/>
            <person name="De Carvalho L.P.S."/>
            <person name="Shen B."/>
        </authorList>
    </citation>
    <scope>NUCLEOTIDE SEQUENCE [LARGE SCALE GENOMIC DNA]</scope>
    <source>
        <strain evidence="2 3">NPDC002593</strain>
    </source>
</reference>
<dbReference type="RefSeq" id="WP_387407175.1">
    <property type="nucleotide sequence ID" value="NZ_JBIAQY010000052.1"/>
</dbReference>
<accession>A0ABW6SG07</accession>
<dbReference type="Proteomes" id="UP001601992">
    <property type="component" value="Unassembled WGS sequence"/>
</dbReference>
<proteinExistence type="predicted"/>
<name>A0ABW6SG07_9NOCA</name>
<keyword evidence="3" id="KW-1185">Reference proteome</keyword>
<organism evidence="2 3">
    <name type="scientific">Nocardia jiangxiensis</name>
    <dbReference type="NCBI Taxonomy" id="282685"/>
    <lineage>
        <taxon>Bacteria</taxon>
        <taxon>Bacillati</taxon>
        <taxon>Actinomycetota</taxon>
        <taxon>Actinomycetes</taxon>
        <taxon>Mycobacteriales</taxon>
        <taxon>Nocardiaceae</taxon>
        <taxon>Nocardia</taxon>
    </lineage>
</organism>
<sequence length="235" mass="26069">MPDNHASTAAELLTHTIFYGANPNRPLAFTVPPVEATRDTPLPDAGLFLRICAGVDQPATLIQRATGELVGVWRHVYEQRPKETDMVNELLNLYIWFIDREAGGHTTSLVYHPHAQLSPSTYGQWAAWLVWKYLLYALRQNDTQHHDRDAVELNWCIESFNGLAAAVQAGRLRLPEQAGDEGDTEFPPRRVWPMNTPHGLNDATISTDTSASENDTDVTNTGNGAGDGDRHEDTA</sequence>
<gene>
    <name evidence="2" type="ORF">ACFYXQ_46895</name>
</gene>